<evidence type="ECO:0008006" key="4">
    <source>
        <dbReference type="Google" id="ProtNLM"/>
    </source>
</evidence>
<feature type="transmembrane region" description="Helical" evidence="1">
    <location>
        <begin position="241"/>
        <end position="264"/>
    </location>
</feature>
<keyword evidence="1" id="KW-0472">Membrane</keyword>
<protein>
    <recommendedName>
        <fullName evidence="4">Glycosyltransferase RgtA/B/C/D-like domain-containing protein</fullName>
    </recommendedName>
</protein>
<dbReference type="KEGG" id="tal:Thal_1492"/>
<dbReference type="AlphaFoldDB" id="D3SMZ1"/>
<feature type="transmembrane region" description="Helical" evidence="1">
    <location>
        <begin position="62"/>
        <end position="88"/>
    </location>
</feature>
<gene>
    <name evidence="2" type="ordered locus">Thal_1492</name>
</gene>
<reference evidence="3" key="1">
    <citation type="journal article" date="2010" name="Stand. Genomic Sci.">
        <title>Complete genome sequence of Thermocrinis albus type strain (HI 11/12T).</title>
        <authorList>
            <person name="Wirth R."/>
            <person name="Sikorski J."/>
            <person name="Brambilla E."/>
            <person name="Misra M."/>
            <person name="Lapidus A."/>
            <person name="Copeland A."/>
            <person name="Nolan M."/>
            <person name="Lucas S."/>
            <person name="Chen F."/>
            <person name="Tice H."/>
            <person name="Cheng J.F."/>
            <person name="Han C."/>
            <person name="Detter J.C."/>
            <person name="Tapia R."/>
            <person name="Bruce D."/>
            <person name="Goodwin L."/>
            <person name="Pitluck S."/>
            <person name="Pati A."/>
            <person name="Anderson I."/>
            <person name="Ivanova N."/>
            <person name="Mavromatis K."/>
            <person name="Mikhailova N."/>
            <person name="Chen A."/>
            <person name="Palaniappan K."/>
            <person name="Bilek Y."/>
            <person name="Hader T."/>
            <person name="Land M."/>
            <person name="Hauser L."/>
            <person name="Chang Y.J."/>
            <person name="Jeffries C.D."/>
            <person name="Tindall B.J."/>
            <person name="Rohde M."/>
            <person name="Goker M."/>
            <person name="Bristow J."/>
            <person name="Eisen J.A."/>
            <person name="Markowitz V."/>
            <person name="Hugenholtz P."/>
            <person name="Kyrpides N.C."/>
            <person name="Klenk H.P."/>
        </authorList>
    </citation>
    <scope>NUCLEOTIDE SEQUENCE [LARGE SCALE GENOMIC DNA]</scope>
    <source>
        <strain evidence="3">DSM 14484 / JCM 11386 / HI 11/12</strain>
    </source>
</reference>
<dbReference type="eggNOG" id="ENOG502ZCM0">
    <property type="taxonomic scope" value="Bacteria"/>
</dbReference>
<organism evidence="2 3">
    <name type="scientific">Thermocrinis albus (strain DSM 14484 / JCM 11386 / HI 11/12)</name>
    <dbReference type="NCBI Taxonomy" id="638303"/>
    <lineage>
        <taxon>Bacteria</taxon>
        <taxon>Pseudomonadati</taxon>
        <taxon>Aquificota</taxon>
        <taxon>Aquificia</taxon>
        <taxon>Aquificales</taxon>
        <taxon>Aquificaceae</taxon>
        <taxon>Thermocrinis</taxon>
    </lineage>
</organism>
<feature type="transmembrane region" description="Helical" evidence="1">
    <location>
        <begin position="191"/>
        <end position="211"/>
    </location>
</feature>
<evidence type="ECO:0000256" key="1">
    <source>
        <dbReference type="SAM" id="Phobius"/>
    </source>
</evidence>
<proteinExistence type="predicted"/>
<dbReference type="HOGENOM" id="CLU_038353_0_0_0"/>
<feature type="transmembrane region" description="Helical" evidence="1">
    <location>
        <begin position="123"/>
        <end position="139"/>
    </location>
</feature>
<accession>D3SMZ1</accession>
<dbReference type="Proteomes" id="UP000002043">
    <property type="component" value="Chromosome"/>
</dbReference>
<dbReference type="RefSeq" id="WP_012992527.1">
    <property type="nucleotide sequence ID" value="NC_013894.1"/>
</dbReference>
<dbReference type="STRING" id="638303.Thal_1492"/>
<evidence type="ECO:0000313" key="3">
    <source>
        <dbReference type="Proteomes" id="UP000002043"/>
    </source>
</evidence>
<sequence length="454" mass="54478">MLAKKSFWYFTVFLTFFALYYIILSVFIEEKNYIHLNLLFFAEKAKLATEGMPPRLENIGFVYPPLVFLFFLIFKNIPTAVAFLSASINTIFLFTVQRKFSLYLSILFLLSFLYLFLSTQMPSLLLFYMFLIWTVIFIIRFIEERLSLYLFLAGLLYGFSFFVDFRTVFLIPFWILLFVFLIRTENWKEKIAIMTVFNTPIFFFSLSWMYLNWVFVGDPLNFIHSKYSYFKSFPSSSILKISFPLIIFYFLPFIFPYVFGFFYLKNKTYKFLYLLPAYTFFIFLKLKMIEGFFVNAVLFSIFFMLFYSEAKKLKFVFLITIIFSFVLIPFSPDYNERTFARAILGMKIEENLVEYKKVADFINTRSDGHILMDDSWGFPIVYFSKDTKRFILPYMYEFYSAITSPQLFAEWIIVNIASESDRVLNSLPELKSEKSIYYYPVYKDEEIKIYMRLK</sequence>
<feature type="transmembrane region" description="Helical" evidence="1">
    <location>
        <begin position="100"/>
        <end position="117"/>
    </location>
</feature>
<feature type="transmembrane region" description="Helical" evidence="1">
    <location>
        <begin position="7"/>
        <end position="28"/>
    </location>
</feature>
<feature type="transmembrane region" description="Helical" evidence="1">
    <location>
        <begin position="315"/>
        <end position="332"/>
    </location>
</feature>
<feature type="transmembrane region" description="Helical" evidence="1">
    <location>
        <begin position="292"/>
        <end position="308"/>
    </location>
</feature>
<keyword evidence="1" id="KW-0812">Transmembrane</keyword>
<evidence type="ECO:0000313" key="2">
    <source>
        <dbReference type="EMBL" id="ADC90121.1"/>
    </source>
</evidence>
<dbReference type="OrthoDB" id="1402360at2"/>
<name>D3SMZ1_THEAH</name>
<keyword evidence="1" id="KW-1133">Transmembrane helix</keyword>
<feature type="transmembrane region" description="Helical" evidence="1">
    <location>
        <begin position="168"/>
        <end position="184"/>
    </location>
</feature>
<keyword evidence="3" id="KW-1185">Reference proteome</keyword>
<dbReference type="EMBL" id="CP001931">
    <property type="protein sequence ID" value="ADC90121.1"/>
    <property type="molecule type" value="Genomic_DNA"/>
</dbReference>
<feature type="transmembrane region" description="Helical" evidence="1">
    <location>
        <begin position="146"/>
        <end position="162"/>
    </location>
</feature>